<evidence type="ECO:0000313" key="2">
    <source>
        <dbReference type="EMBL" id="SIO49367.1"/>
    </source>
</evidence>
<dbReference type="RefSeq" id="WP_143197557.1">
    <property type="nucleotide sequence ID" value="NZ_FSRA01000002.1"/>
</dbReference>
<keyword evidence="3" id="KW-1185">Reference proteome</keyword>
<dbReference type="STRING" id="536979.SAMN04488055_4700"/>
<protein>
    <submittedName>
        <fullName evidence="2">SusD family protein</fullName>
    </submittedName>
</protein>
<feature type="domain" description="SusD-like N-terminal" evidence="1">
    <location>
        <begin position="39"/>
        <end position="222"/>
    </location>
</feature>
<gene>
    <name evidence="2" type="ORF">SAMN04488055_4700</name>
</gene>
<organism evidence="2 3">
    <name type="scientific">Chitinophaga niabensis</name>
    <dbReference type="NCBI Taxonomy" id="536979"/>
    <lineage>
        <taxon>Bacteria</taxon>
        <taxon>Pseudomonadati</taxon>
        <taxon>Bacteroidota</taxon>
        <taxon>Chitinophagia</taxon>
        <taxon>Chitinophagales</taxon>
        <taxon>Chitinophagaceae</taxon>
        <taxon>Chitinophaga</taxon>
    </lineage>
</organism>
<sequence>MIKNLPLLVLYFATLQIGCGKYTDAKPSEKDNIPSTLEDLQSILDNDPELNQRSPKAADLSADDYFLTDLNLESLNAYERRTYIWSKRELFMKGNHNDWAYAYKNVNSANVALTYLDKMKGTQEDLNNVKGQALFHRANAFLQVTFIWTLAYDEQTADTDLGIPLRLDADPNKSTKRSTLRQTYEQIINDLKTAAGLLPLVPRGITRPSKPAAYALLARAYMAMRNYKEMGKYAILSLHYKNSLKDYNTLDTNSFILFPFAPRFSNDAEIIFGSNIVHTPALNYATAKIDSSLYKSFSQNDLRKKVLFSDNSNATFGFKGNYSGTINLFSGIATNETYLMQAEYFARMDLIDSAMFVLNKLLEKRFVVNTFIPLKAGNAREALYYIHEERRKELMMRGLRWMDVKRLNKEGANIRLKRIVNGQLYELLPDDPRYALPIPEDVIEMTGIEQNRE</sequence>
<evidence type="ECO:0000313" key="3">
    <source>
        <dbReference type="Proteomes" id="UP000185003"/>
    </source>
</evidence>
<dbReference type="OrthoDB" id="653598at2"/>
<dbReference type="InterPro" id="IPR033985">
    <property type="entry name" value="SusD-like_N"/>
</dbReference>
<dbReference type="Gene3D" id="1.25.40.390">
    <property type="match status" value="1"/>
</dbReference>
<accession>A0A1N6JZ13</accession>
<dbReference type="SUPFAM" id="SSF48452">
    <property type="entry name" value="TPR-like"/>
    <property type="match status" value="1"/>
</dbReference>
<proteinExistence type="predicted"/>
<dbReference type="Proteomes" id="UP000185003">
    <property type="component" value="Unassembled WGS sequence"/>
</dbReference>
<dbReference type="EMBL" id="FSRA01000002">
    <property type="protein sequence ID" value="SIO49367.1"/>
    <property type="molecule type" value="Genomic_DNA"/>
</dbReference>
<reference evidence="2 3" key="1">
    <citation type="submission" date="2016-11" db="EMBL/GenBank/DDBJ databases">
        <authorList>
            <person name="Jaros S."/>
            <person name="Januszkiewicz K."/>
            <person name="Wedrychowicz H."/>
        </authorList>
    </citation>
    <scope>NUCLEOTIDE SEQUENCE [LARGE SCALE GENOMIC DNA]</scope>
    <source>
        <strain evidence="2 3">DSM 24787</strain>
    </source>
</reference>
<dbReference type="InterPro" id="IPR011990">
    <property type="entry name" value="TPR-like_helical_dom_sf"/>
</dbReference>
<dbReference type="Pfam" id="PF14322">
    <property type="entry name" value="SusD-like_3"/>
    <property type="match status" value="1"/>
</dbReference>
<evidence type="ECO:0000259" key="1">
    <source>
        <dbReference type="Pfam" id="PF14322"/>
    </source>
</evidence>
<name>A0A1N6JZ13_9BACT</name>
<dbReference type="AlphaFoldDB" id="A0A1N6JZ13"/>